<dbReference type="EMBL" id="KQ001654">
    <property type="protein sequence ID" value="KJP89107.1"/>
    <property type="molecule type" value="Genomic_DNA"/>
</dbReference>
<dbReference type="RefSeq" id="XP_012334252.1">
    <property type="nucleotide sequence ID" value="XM_012478829.1"/>
</dbReference>
<feature type="compositionally biased region" description="Low complexity" evidence="1">
    <location>
        <begin position="144"/>
        <end position="160"/>
    </location>
</feature>
<dbReference type="VEuPathDB" id="PlasmoDB:AK88_01193"/>
<feature type="compositionally biased region" description="Basic and acidic residues" evidence="1">
    <location>
        <begin position="119"/>
        <end position="128"/>
    </location>
</feature>
<feature type="chain" id="PRO_5002343810" evidence="2">
    <location>
        <begin position="25"/>
        <end position="486"/>
    </location>
</feature>
<proteinExistence type="predicted"/>
<accession>A0A0D9QQR3</accession>
<keyword evidence="2" id="KW-0732">Signal</keyword>
<evidence type="ECO:0000313" key="4">
    <source>
        <dbReference type="Proteomes" id="UP000054561"/>
    </source>
</evidence>
<name>A0A0D9QQR3_PLAFR</name>
<dbReference type="OrthoDB" id="376141at2759"/>
<evidence type="ECO:0000256" key="2">
    <source>
        <dbReference type="SAM" id="SignalP"/>
    </source>
</evidence>
<feature type="signal peptide" evidence="2">
    <location>
        <begin position="1"/>
        <end position="24"/>
    </location>
</feature>
<keyword evidence="4" id="KW-1185">Reference proteome</keyword>
<evidence type="ECO:0000313" key="3">
    <source>
        <dbReference type="EMBL" id="KJP89107.1"/>
    </source>
</evidence>
<sequence>MHLPPVHSLLLKCLIIFLYLSVSPNPGVQLQGRKIVAHKGQWPVHVINPMKGDMTHQFGNFKLFRKLNFIFFKNSANKYEMKNLENVPLFVVTNEFDDAILSFSLDYNRGERGGPAGRQAEEEIEKHVGGQSRGDATPSDTHPGDNATTNGDTTTNSDASPSDTANSAERPPAAHGDNQSDDVTLEKNGHEGEDLFPLLKINQNKRKEINLKNIHNNNAVGIFFFDMKTAEAYKDDILHLFNKNLKDKKNNKLFFGSKIKLTNLKHFLELKDSHSNTIDFVLVPHYDQLQHVLKNKKVFYGTPVYYINKVTLHKSSIKKGFYELFFFQSLKKDVRVELYPNVFLTYTLDESSDDSASLTIQLETLDKKKYVPIFFSYEQANEFYKIFLEKFKGHFHEYCLPTPRINLNSFENLLTLLKMANEKKVHPFYNIFFVPMGSSPYEEKLSKQKTNIFSFYTKKLFQRINYDLFRSFRKNLNYLINDYLYD</sequence>
<organism evidence="3 4">
    <name type="scientific">Plasmodium fragile</name>
    <dbReference type="NCBI Taxonomy" id="5857"/>
    <lineage>
        <taxon>Eukaryota</taxon>
        <taxon>Sar</taxon>
        <taxon>Alveolata</taxon>
        <taxon>Apicomplexa</taxon>
        <taxon>Aconoidasida</taxon>
        <taxon>Haemosporida</taxon>
        <taxon>Plasmodiidae</taxon>
        <taxon>Plasmodium</taxon>
        <taxon>Plasmodium (Plasmodium)</taxon>
    </lineage>
</organism>
<dbReference type="Proteomes" id="UP000054561">
    <property type="component" value="Unassembled WGS sequence"/>
</dbReference>
<dbReference type="AlphaFoldDB" id="A0A0D9QQR3"/>
<gene>
    <name evidence="3" type="ORF">AK88_01193</name>
</gene>
<dbReference type="GeneID" id="24266507"/>
<dbReference type="OMA" id="FQRINYD"/>
<reference evidence="3 4" key="1">
    <citation type="submission" date="2014-03" db="EMBL/GenBank/DDBJ databases">
        <title>The Genome Sequence of Plasmodium fragile nilgiri.</title>
        <authorList>
            <consortium name="The Broad Institute Genomics Platform"/>
            <consortium name="The Broad Institute Genome Sequencing Center for Infectious Disease"/>
            <person name="Neafsey D."/>
            <person name="Duraisingh M."/>
            <person name="Young S.K."/>
            <person name="Zeng Q."/>
            <person name="Gargeya S."/>
            <person name="Abouelleil A."/>
            <person name="Alvarado L."/>
            <person name="Chapman S.B."/>
            <person name="Gainer-Dewar J."/>
            <person name="Goldberg J."/>
            <person name="Griggs A."/>
            <person name="Gujja S."/>
            <person name="Hansen M."/>
            <person name="Howarth C."/>
            <person name="Imamovic A."/>
            <person name="Larimer J."/>
            <person name="Pearson M."/>
            <person name="Poon T.W."/>
            <person name="Priest M."/>
            <person name="Roberts A."/>
            <person name="Saif S."/>
            <person name="Shea T."/>
            <person name="Sykes S."/>
            <person name="Wortman J."/>
            <person name="Nusbaum C."/>
            <person name="Birren B."/>
        </authorList>
    </citation>
    <scope>NUCLEOTIDE SEQUENCE [LARGE SCALE GENOMIC DNA]</scope>
    <source>
        <strain evidence="4">nilgiri</strain>
    </source>
</reference>
<evidence type="ECO:0000256" key="1">
    <source>
        <dbReference type="SAM" id="MobiDB-lite"/>
    </source>
</evidence>
<protein>
    <submittedName>
        <fullName evidence="3">Uncharacterized protein</fullName>
    </submittedName>
</protein>
<feature type="region of interest" description="Disordered" evidence="1">
    <location>
        <begin position="111"/>
        <end position="189"/>
    </location>
</feature>